<evidence type="ECO:0000313" key="5">
    <source>
        <dbReference type="RefSeq" id="XP_060044210.1"/>
    </source>
</evidence>
<evidence type="ECO:0000313" key="6">
    <source>
        <dbReference type="RefSeq" id="XP_060044211.1"/>
    </source>
</evidence>
<feature type="compositionally biased region" description="Polar residues" evidence="1">
    <location>
        <begin position="144"/>
        <end position="155"/>
    </location>
</feature>
<evidence type="ECO:0000313" key="4">
    <source>
        <dbReference type="RefSeq" id="XP_016043482.1"/>
    </source>
</evidence>
<dbReference type="STRING" id="9365.ENSEEUP00000014552"/>
<feature type="region of interest" description="Disordered" evidence="1">
    <location>
        <begin position="57"/>
        <end position="231"/>
    </location>
</feature>
<dbReference type="RefSeq" id="XP_060044211.1">
    <property type="nucleotide sequence ID" value="XM_060188228.1"/>
</dbReference>
<feature type="compositionally biased region" description="Polar residues" evidence="1">
    <location>
        <begin position="110"/>
        <end position="119"/>
    </location>
</feature>
<proteinExistence type="predicted"/>
<dbReference type="PANTHER" id="PTHR16106">
    <property type="entry name" value="CHROMOSOME 4 OPEN READING FRAME 19"/>
    <property type="match status" value="1"/>
</dbReference>
<gene>
    <name evidence="3 4" type="primary">LOC103113288</name>
    <name evidence="5 6 7" type="synonym">C3H4orf19</name>
</gene>
<dbReference type="RefSeq" id="XP_060044212.1">
    <property type="nucleotide sequence ID" value="XM_060188229.1"/>
</dbReference>
<dbReference type="RefSeq" id="XP_016043482.1">
    <property type="nucleotide sequence ID" value="XM_016187996.1"/>
</dbReference>
<protein>
    <submittedName>
        <fullName evidence="3 4">Uncharacterized protein C4orf19 homolog</fullName>
    </submittedName>
</protein>
<dbReference type="PANTHER" id="PTHR16106:SF3">
    <property type="entry name" value="CHROMOSOME 4 OPEN READING FRAME 19"/>
    <property type="match status" value="1"/>
</dbReference>
<evidence type="ECO:0000256" key="1">
    <source>
        <dbReference type="SAM" id="MobiDB-lite"/>
    </source>
</evidence>
<dbReference type="Pfam" id="PF15770">
    <property type="entry name" value="DUF4699"/>
    <property type="match status" value="1"/>
</dbReference>
<dbReference type="RefSeq" id="XP_060044210.1">
    <property type="nucleotide sequence ID" value="XM_060188227.1"/>
</dbReference>
<dbReference type="AlphaFoldDB" id="A0A1S3WAY7"/>
<dbReference type="RefSeq" id="XP_007522868.1">
    <property type="nucleotide sequence ID" value="XM_007522806.2"/>
</dbReference>
<keyword evidence="2" id="KW-1185">Reference proteome</keyword>
<dbReference type="Proteomes" id="UP001652624">
    <property type="component" value="Chromosome 3"/>
</dbReference>
<reference evidence="3 4" key="1">
    <citation type="submission" date="2025-04" db="UniProtKB">
        <authorList>
            <consortium name="RefSeq"/>
        </authorList>
    </citation>
    <scope>IDENTIFICATION</scope>
</reference>
<dbReference type="GeneID" id="103113288"/>
<dbReference type="InterPro" id="IPR031528">
    <property type="entry name" value="C4orf19"/>
</dbReference>
<name>A0A1S3WAY7_ERIEU</name>
<organism evidence="2 4">
    <name type="scientific">Erinaceus europaeus</name>
    <name type="common">Western European hedgehog</name>
    <dbReference type="NCBI Taxonomy" id="9365"/>
    <lineage>
        <taxon>Eukaryota</taxon>
        <taxon>Metazoa</taxon>
        <taxon>Chordata</taxon>
        <taxon>Craniata</taxon>
        <taxon>Vertebrata</taxon>
        <taxon>Euteleostomi</taxon>
        <taxon>Mammalia</taxon>
        <taxon>Eutheria</taxon>
        <taxon>Laurasiatheria</taxon>
        <taxon>Eulipotyphla</taxon>
        <taxon>Erinaceidae</taxon>
        <taxon>Erinaceinae</taxon>
        <taxon>Erinaceus</taxon>
    </lineage>
</organism>
<evidence type="ECO:0000313" key="7">
    <source>
        <dbReference type="RefSeq" id="XP_060044212.1"/>
    </source>
</evidence>
<evidence type="ECO:0000313" key="2">
    <source>
        <dbReference type="Proteomes" id="UP001652624"/>
    </source>
</evidence>
<accession>A0A1S3WAY7</accession>
<dbReference type="eggNOG" id="ENOG502S5D9">
    <property type="taxonomic scope" value="Eukaryota"/>
</dbReference>
<evidence type="ECO:0000313" key="3">
    <source>
        <dbReference type="RefSeq" id="XP_007522868.1"/>
    </source>
</evidence>
<sequence length="302" mass="32178">MGCRCCKMIQSYLFDPVQVPSPAYVNEINSFKLDEDNPVKLKSAQSSEILVHRNDLQKEGLKRTASRHTTAGGPLAQGSEKTDSGINGIGPAVTPQPAGDPGLHQEDQGFWTSPENSFHPSIPFLKEGGSGEEDSVHQAPGEPQVTQNGVSSRAPSTAEHPAWGDPDHGLQIPAPDYPHPWDSAVDGISHREQDSLSQSPTEAEPQEEFPSQTGKQGLHIPSPMRSWDSFNKTATPAALSISFLEEAPAPVTPVTHLRNGWTVVRGFPGARSGEVIDDDAAVAEALAALEAATAGEDEDEGD</sequence>
<dbReference type="OrthoDB" id="8773301at2759"/>